<feature type="site" description="Important for catalytic activity" evidence="7">
    <location>
        <position position="223"/>
    </location>
</feature>
<dbReference type="HAMAP" id="MF_02065">
    <property type="entry name" value="MltG"/>
    <property type="match status" value="1"/>
</dbReference>
<evidence type="ECO:0000313" key="9">
    <source>
        <dbReference type="Proteomes" id="UP000091979"/>
    </source>
</evidence>
<dbReference type="PANTHER" id="PTHR30518">
    <property type="entry name" value="ENDOLYTIC MUREIN TRANSGLYCOSYLASE"/>
    <property type="match status" value="1"/>
</dbReference>
<gene>
    <name evidence="7" type="primary">mltG</name>
    <name evidence="8" type="ORF">SP90_08780</name>
</gene>
<dbReference type="Proteomes" id="UP000091979">
    <property type="component" value="Unassembled WGS sequence"/>
</dbReference>
<evidence type="ECO:0000256" key="5">
    <source>
        <dbReference type="ARBA" id="ARBA00023239"/>
    </source>
</evidence>
<reference evidence="8 9" key="1">
    <citation type="submission" date="2015-01" db="EMBL/GenBank/DDBJ databases">
        <title>Desulfovibrio sp. JC271 draft genome sequence.</title>
        <authorList>
            <person name="Shivani Y."/>
            <person name="Subhash Y."/>
            <person name="Sasikala C."/>
            <person name="Ramana C.V."/>
        </authorList>
    </citation>
    <scope>NUCLEOTIDE SEQUENCE [LARGE SCALE GENOMIC DNA]</scope>
    <source>
        <strain evidence="8 9">JC271</strain>
    </source>
</reference>
<dbReference type="CDD" id="cd08010">
    <property type="entry name" value="MltG_like"/>
    <property type="match status" value="1"/>
</dbReference>
<evidence type="ECO:0000256" key="6">
    <source>
        <dbReference type="ARBA" id="ARBA00023316"/>
    </source>
</evidence>
<comment type="caution">
    <text evidence="8">The sequence shown here is derived from an EMBL/GenBank/DDBJ whole genome shotgun (WGS) entry which is preliminary data.</text>
</comment>
<keyword evidence="4 7" id="KW-0472">Membrane</keyword>
<dbReference type="STRING" id="1560234.SP90_08780"/>
<comment type="function">
    <text evidence="7">Functions as a peptidoglycan terminase that cleaves nascent peptidoglycan strands endolytically to terminate their elongation.</text>
</comment>
<comment type="catalytic activity">
    <reaction evidence="7">
        <text>a peptidoglycan chain = a peptidoglycan chain with N-acetyl-1,6-anhydromuramyl-[peptide] at the reducing end + a peptidoglycan chain with N-acetylglucosamine at the non-reducing end.</text>
        <dbReference type="EC" id="4.2.2.29"/>
    </reaction>
</comment>
<dbReference type="GO" id="GO:0071555">
    <property type="term" value="P:cell wall organization"/>
    <property type="evidence" value="ECO:0007669"/>
    <property type="project" value="UniProtKB-KW"/>
</dbReference>
<keyword evidence="1 7" id="KW-1003">Cell membrane</keyword>
<evidence type="ECO:0000256" key="1">
    <source>
        <dbReference type="ARBA" id="ARBA00022475"/>
    </source>
</evidence>
<evidence type="ECO:0000256" key="3">
    <source>
        <dbReference type="ARBA" id="ARBA00022989"/>
    </source>
</evidence>
<dbReference type="InterPro" id="IPR003770">
    <property type="entry name" value="MLTG-like"/>
</dbReference>
<dbReference type="GO" id="GO:0005886">
    <property type="term" value="C:plasma membrane"/>
    <property type="evidence" value="ECO:0007669"/>
    <property type="project" value="UniProtKB-UniRule"/>
</dbReference>
<dbReference type="FunFam" id="3.30.160.60:FF:000242">
    <property type="entry name" value="Endolytic murein transglycosylase"/>
    <property type="match status" value="1"/>
</dbReference>
<evidence type="ECO:0000256" key="4">
    <source>
        <dbReference type="ARBA" id="ARBA00023136"/>
    </source>
</evidence>
<dbReference type="NCBIfam" id="TIGR00247">
    <property type="entry name" value="endolytic transglycosylase MltG"/>
    <property type="match status" value="1"/>
</dbReference>
<keyword evidence="3 7" id="KW-1133">Transmembrane helix</keyword>
<keyword evidence="6 7" id="KW-0961">Cell wall biogenesis/degradation</keyword>
<dbReference type="PANTHER" id="PTHR30518:SF2">
    <property type="entry name" value="ENDOLYTIC MUREIN TRANSGLYCOSYLASE"/>
    <property type="match status" value="1"/>
</dbReference>
<evidence type="ECO:0000313" key="8">
    <source>
        <dbReference type="EMBL" id="OBQ51695.1"/>
    </source>
</evidence>
<evidence type="ECO:0000256" key="2">
    <source>
        <dbReference type="ARBA" id="ARBA00022692"/>
    </source>
</evidence>
<dbReference type="GO" id="GO:0009252">
    <property type="term" value="P:peptidoglycan biosynthetic process"/>
    <property type="evidence" value="ECO:0007669"/>
    <property type="project" value="UniProtKB-UniRule"/>
</dbReference>
<dbReference type="AlphaFoldDB" id="A0A1B7XCL2"/>
<dbReference type="EC" id="4.2.2.29" evidence="7"/>
<dbReference type="OrthoDB" id="9814591at2"/>
<dbReference type="Gene3D" id="3.30.1490.480">
    <property type="entry name" value="Endolytic murein transglycosylase"/>
    <property type="match status" value="1"/>
</dbReference>
<comment type="similarity">
    <text evidence="7">Belongs to the transglycosylase MltG family.</text>
</comment>
<protein>
    <recommendedName>
        <fullName evidence="7">Endolytic murein transglycosylase</fullName>
        <ecNumber evidence="7">4.2.2.29</ecNumber>
    </recommendedName>
    <alternativeName>
        <fullName evidence="7">Peptidoglycan lytic transglycosylase</fullName>
    </alternativeName>
    <alternativeName>
        <fullName evidence="7">Peptidoglycan polymerization terminase</fullName>
    </alternativeName>
</protein>
<proteinExistence type="inferred from homology"/>
<dbReference type="RefSeq" id="WP_066854643.1">
    <property type="nucleotide sequence ID" value="NZ_JXMS01000013.1"/>
</dbReference>
<dbReference type="EMBL" id="JXMS01000013">
    <property type="protein sequence ID" value="OBQ51695.1"/>
    <property type="molecule type" value="Genomic_DNA"/>
</dbReference>
<keyword evidence="9" id="KW-1185">Reference proteome</keyword>
<organism evidence="8 9">
    <name type="scientific">Halodesulfovibrio spirochaetisodalis</name>
    <dbReference type="NCBI Taxonomy" id="1560234"/>
    <lineage>
        <taxon>Bacteria</taxon>
        <taxon>Pseudomonadati</taxon>
        <taxon>Thermodesulfobacteriota</taxon>
        <taxon>Desulfovibrionia</taxon>
        <taxon>Desulfovibrionales</taxon>
        <taxon>Desulfovibrionaceae</taxon>
        <taxon>Halodesulfovibrio</taxon>
    </lineage>
</organism>
<keyword evidence="5 7" id="KW-0456">Lyase</keyword>
<dbReference type="GO" id="GO:0008932">
    <property type="term" value="F:lytic endotransglycosylase activity"/>
    <property type="evidence" value="ECO:0007669"/>
    <property type="project" value="UniProtKB-UniRule"/>
</dbReference>
<accession>A0A1B7XCL2</accession>
<evidence type="ECO:0000256" key="7">
    <source>
        <dbReference type="HAMAP-Rule" id="MF_02065"/>
    </source>
</evidence>
<dbReference type="PATRIC" id="fig|1560234.3.peg.584"/>
<keyword evidence="2 7" id="KW-0812">Transmembrane</keyword>
<dbReference type="Pfam" id="PF02618">
    <property type="entry name" value="YceG"/>
    <property type="match status" value="1"/>
</dbReference>
<dbReference type="Gene3D" id="3.30.160.60">
    <property type="entry name" value="Classic Zinc Finger"/>
    <property type="match status" value="1"/>
</dbReference>
<name>A0A1B7XCL2_9BACT</name>
<sequence length="343" mass="38922">MGTFTKICSIILVLVLLSAAGVWFAFETYTRSPMSSEPREIPLVVPEGASFNQVIEDMARQGAVKYPYVFQLMVRIKKQQHNLKAGEYMLNTGWTPERLLKELVTGKGVLYTLSFQEGLTWWQIADIVQQQGFAKAEDFAKVIHDPEFLKKHNIPFSNAEGFLFPETYKLNKPQTMNMDAAKKVADMLVLTFWQKTASLWGDHKPSPEELRKVIILASLVEKETGVPAERDTVAGVYANRLEMGMRMQADPTIIYGIGKDFNGDITRADIRNKKNIYNTYQHRGLPPGPICSPGLEAIRAALHPAKHKYLFFVSRGDGSHKFSKTLKEHNKAVRKYQLSRKKK</sequence>